<dbReference type="SMART" id="SM00220">
    <property type="entry name" value="S_TKc"/>
    <property type="match status" value="1"/>
</dbReference>
<evidence type="ECO:0000256" key="5">
    <source>
        <dbReference type="ARBA" id="ARBA00022840"/>
    </source>
</evidence>
<keyword evidence="5" id="KW-0067">ATP-binding</keyword>
<evidence type="ECO:0000256" key="4">
    <source>
        <dbReference type="ARBA" id="ARBA00022777"/>
    </source>
</evidence>
<dbReference type="Proteomes" id="UP000277580">
    <property type="component" value="Unassembled WGS sequence"/>
</dbReference>
<dbReference type="PROSITE" id="PS00108">
    <property type="entry name" value="PROTEIN_KINASE_ST"/>
    <property type="match status" value="1"/>
</dbReference>
<dbReference type="AlphaFoldDB" id="A0A3N4KFL9"/>
<keyword evidence="2" id="KW-0808">Transferase</keyword>
<keyword evidence="4 7" id="KW-0418">Kinase</keyword>
<evidence type="ECO:0000256" key="2">
    <source>
        <dbReference type="ARBA" id="ARBA00022679"/>
    </source>
</evidence>
<accession>A0A3N4KFL9</accession>
<proteinExistence type="predicted"/>
<dbReference type="GO" id="GO:0004674">
    <property type="term" value="F:protein serine/threonine kinase activity"/>
    <property type="evidence" value="ECO:0007669"/>
    <property type="project" value="UniProtKB-KW"/>
</dbReference>
<evidence type="ECO:0000256" key="1">
    <source>
        <dbReference type="ARBA" id="ARBA00022527"/>
    </source>
</evidence>
<dbReference type="InterPro" id="IPR011009">
    <property type="entry name" value="Kinase-like_dom_sf"/>
</dbReference>
<feature type="domain" description="Protein kinase" evidence="6">
    <location>
        <begin position="1"/>
        <end position="111"/>
    </location>
</feature>
<dbReference type="EMBL" id="ML119167">
    <property type="protein sequence ID" value="RPB08149.1"/>
    <property type="molecule type" value="Genomic_DNA"/>
</dbReference>
<evidence type="ECO:0000313" key="7">
    <source>
        <dbReference type="EMBL" id="RPB08149.1"/>
    </source>
</evidence>
<dbReference type="Gene3D" id="1.10.510.10">
    <property type="entry name" value="Transferase(Phosphotransferase) domain 1"/>
    <property type="match status" value="1"/>
</dbReference>
<evidence type="ECO:0000259" key="6">
    <source>
        <dbReference type="PROSITE" id="PS50011"/>
    </source>
</evidence>
<dbReference type="GO" id="GO:0005634">
    <property type="term" value="C:nucleus"/>
    <property type="evidence" value="ECO:0007669"/>
    <property type="project" value="TreeGrafter"/>
</dbReference>
<dbReference type="Pfam" id="PF00069">
    <property type="entry name" value="Pkinase"/>
    <property type="match status" value="1"/>
</dbReference>
<dbReference type="InParanoid" id="A0A3N4KFL9"/>
<protein>
    <submittedName>
        <fullName evidence="7">Kinase-like protein</fullName>
    </submittedName>
</protein>
<gene>
    <name evidence="7" type="ORF">P167DRAFT_472412</name>
</gene>
<dbReference type="PANTHER" id="PTHR24345">
    <property type="entry name" value="SERINE/THREONINE-PROTEIN KINASE PLK"/>
    <property type="match status" value="1"/>
</dbReference>
<dbReference type="GO" id="GO:0005524">
    <property type="term" value="F:ATP binding"/>
    <property type="evidence" value="ECO:0007669"/>
    <property type="project" value="UniProtKB-KW"/>
</dbReference>
<keyword evidence="3" id="KW-0547">Nucleotide-binding</keyword>
<dbReference type="InterPro" id="IPR000719">
    <property type="entry name" value="Prot_kinase_dom"/>
</dbReference>
<organism evidence="7 8">
    <name type="scientific">Morchella conica CCBAS932</name>
    <dbReference type="NCBI Taxonomy" id="1392247"/>
    <lineage>
        <taxon>Eukaryota</taxon>
        <taxon>Fungi</taxon>
        <taxon>Dikarya</taxon>
        <taxon>Ascomycota</taxon>
        <taxon>Pezizomycotina</taxon>
        <taxon>Pezizomycetes</taxon>
        <taxon>Pezizales</taxon>
        <taxon>Morchellaceae</taxon>
        <taxon>Morchella</taxon>
    </lineage>
</organism>
<name>A0A3N4KFL9_9PEZI</name>
<feature type="non-terminal residue" evidence="7">
    <location>
        <position position="1"/>
    </location>
</feature>
<evidence type="ECO:0000313" key="8">
    <source>
        <dbReference type="Proteomes" id="UP000277580"/>
    </source>
</evidence>
<sequence length="111" mass="12929">FVRFFGWYEDKYDIFLVMEFIENGDLNQYLKEFPKIVKAEARNITRQILEGLVVMHDQNICHRDLKPQNILITSTTSPIEIKITDFGISKQVQGTQLKTTCGTENYKAPEL</sequence>
<dbReference type="STRING" id="1392247.A0A3N4KFL9"/>
<dbReference type="PANTHER" id="PTHR24345:SF0">
    <property type="entry name" value="CELL CYCLE SERINE_THREONINE-PROTEIN KINASE CDC5_MSD2"/>
    <property type="match status" value="1"/>
</dbReference>
<dbReference type="OrthoDB" id="10252171at2759"/>
<evidence type="ECO:0000256" key="3">
    <source>
        <dbReference type="ARBA" id="ARBA00022741"/>
    </source>
</evidence>
<dbReference type="PROSITE" id="PS50011">
    <property type="entry name" value="PROTEIN_KINASE_DOM"/>
    <property type="match status" value="1"/>
</dbReference>
<keyword evidence="8" id="KW-1185">Reference proteome</keyword>
<dbReference type="SUPFAM" id="SSF56112">
    <property type="entry name" value="Protein kinase-like (PK-like)"/>
    <property type="match status" value="1"/>
</dbReference>
<keyword evidence="1" id="KW-0723">Serine/threonine-protein kinase</keyword>
<dbReference type="InterPro" id="IPR008271">
    <property type="entry name" value="Ser/Thr_kinase_AS"/>
</dbReference>
<feature type="non-terminal residue" evidence="7">
    <location>
        <position position="111"/>
    </location>
</feature>
<reference evidence="7 8" key="1">
    <citation type="journal article" date="2018" name="Nat. Ecol. Evol.">
        <title>Pezizomycetes genomes reveal the molecular basis of ectomycorrhizal truffle lifestyle.</title>
        <authorList>
            <person name="Murat C."/>
            <person name="Payen T."/>
            <person name="Noel B."/>
            <person name="Kuo A."/>
            <person name="Morin E."/>
            <person name="Chen J."/>
            <person name="Kohler A."/>
            <person name="Krizsan K."/>
            <person name="Balestrini R."/>
            <person name="Da Silva C."/>
            <person name="Montanini B."/>
            <person name="Hainaut M."/>
            <person name="Levati E."/>
            <person name="Barry K.W."/>
            <person name="Belfiori B."/>
            <person name="Cichocki N."/>
            <person name="Clum A."/>
            <person name="Dockter R.B."/>
            <person name="Fauchery L."/>
            <person name="Guy J."/>
            <person name="Iotti M."/>
            <person name="Le Tacon F."/>
            <person name="Lindquist E.A."/>
            <person name="Lipzen A."/>
            <person name="Malagnac F."/>
            <person name="Mello A."/>
            <person name="Molinier V."/>
            <person name="Miyauchi S."/>
            <person name="Poulain J."/>
            <person name="Riccioni C."/>
            <person name="Rubini A."/>
            <person name="Sitrit Y."/>
            <person name="Splivallo R."/>
            <person name="Traeger S."/>
            <person name="Wang M."/>
            <person name="Zifcakova L."/>
            <person name="Wipf D."/>
            <person name="Zambonelli A."/>
            <person name="Paolocci F."/>
            <person name="Nowrousian M."/>
            <person name="Ottonello S."/>
            <person name="Baldrian P."/>
            <person name="Spatafora J.W."/>
            <person name="Henrissat B."/>
            <person name="Nagy L.G."/>
            <person name="Aury J.M."/>
            <person name="Wincker P."/>
            <person name="Grigoriev I.V."/>
            <person name="Bonfante P."/>
            <person name="Martin F.M."/>
        </authorList>
    </citation>
    <scope>NUCLEOTIDE SEQUENCE [LARGE SCALE GENOMIC DNA]</scope>
    <source>
        <strain evidence="7 8">CCBAS932</strain>
    </source>
</reference>